<name>A0A3B0UHB7_9ZZZZ</name>
<sequence length="387" mass="42979">MAHNCRILLVEGSGRGFLTQYTHALATGLSELGHKVRLVSGRRDELANWQIKFDKRPCFSGGVRGWWNVAQQVRKFRPDIVHLQWVDNPVAALALVLWLKQRAIGTVYTPHNLLPHRWRWLSTPVYRALFHSVDKVVARDEKIAWGLEEVLALPPRRIVNLAGSPNFIACPDKPRVPLPELHVCGNNPGNKEFRVLFFGHGSGRKGLSDFLASLPEHDWPQGFHFIIAGEGVARKIDKKALANAAKTCRLTIINRYIAPQFVASLFESSDLMVMPYVKLCKSPLLDLAAAFALPVLRSQRVEGASFIEGIHGVTLPATGAKQIGDEILRLAKNTKQLAKMRAAIAAGEPLSLSIKRLAHAHSQLYSTLPQTTTSKTPLHARVSRQKA</sequence>
<dbReference type="Pfam" id="PF13692">
    <property type="entry name" value="Glyco_trans_1_4"/>
    <property type="match status" value="1"/>
</dbReference>
<gene>
    <name evidence="2" type="ORF">MNBD_ALPHA12-1941</name>
</gene>
<evidence type="ECO:0000259" key="1">
    <source>
        <dbReference type="Pfam" id="PF13439"/>
    </source>
</evidence>
<dbReference type="GO" id="GO:0016757">
    <property type="term" value="F:glycosyltransferase activity"/>
    <property type="evidence" value="ECO:0007669"/>
    <property type="project" value="TreeGrafter"/>
</dbReference>
<organism evidence="2">
    <name type="scientific">hydrothermal vent metagenome</name>
    <dbReference type="NCBI Taxonomy" id="652676"/>
    <lineage>
        <taxon>unclassified sequences</taxon>
        <taxon>metagenomes</taxon>
        <taxon>ecological metagenomes</taxon>
    </lineage>
</organism>
<dbReference type="CDD" id="cd03801">
    <property type="entry name" value="GT4_PimA-like"/>
    <property type="match status" value="1"/>
</dbReference>
<accession>A0A3B0UHB7</accession>
<dbReference type="PANTHER" id="PTHR12526:SF638">
    <property type="entry name" value="SPORE COAT PROTEIN SA"/>
    <property type="match status" value="1"/>
</dbReference>
<reference evidence="2" key="1">
    <citation type="submission" date="2018-06" db="EMBL/GenBank/DDBJ databases">
        <authorList>
            <person name="Zhirakovskaya E."/>
        </authorList>
    </citation>
    <scope>NUCLEOTIDE SEQUENCE</scope>
</reference>
<proteinExistence type="predicted"/>
<dbReference type="InterPro" id="IPR028098">
    <property type="entry name" value="Glyco_trans_4-like_N"/>
</dbReference>
<dbReference type="EMBL" id="UOEO01000098">
    <property type="protein sequence ID" value="VAW19026.1"/>
    <property type="molecule type" value="Genomic_DNA"/>
</dbReference>
<dbReference type="AlphaFoldDB" id="A0A3B0UHB7"/>
<feature type="domain" description="Glycosyltransferase subfamily 4-like N-terminal" evidence="1">
    <location>
        <begin position="20"/>
        <end position="158"/>
    </location>
</feature>
<dbReference type="Pfam" id="PF13439">
    <property type="entry name" value="Glyco_transf_4"/>
    <property type="match status" value="1"/>
</dbReference>
<dbReference type="SUPFAM" id="SSF53756">
    <property type="entry name" value="UDP-Glycosyltransferase/glycogen phosphorylase"/>
    <property type="match status" value="1"/>
</dbReference>
<dbReference type="PANTHER" id="PTHR12526">
    <property type="entry name" value="GLYCOSYLTRANSFERASE"/>
    <property type="match status" value="1"/>
</dbReference>
<dbReference type="Gene3D" id="3.40.50.2000">
    <property type="entry name" value="Glycogen Phosphorylase B"/>
    <property type="match status" value="2"/>
</dbReference>
<protein>
    <recommendedName>
        <fullName evidence="1">Glycosyltransferase subfamily 4-like N-terminal domain-containing protein</fullName>
    </recommendedName>
</protein>
<evidence type="ECO:0000313" key="2">
    <source>
        <dbReference type="EMBL" id="VAW19026.1"/>
    </source>
</evidence>